<dbReference type="Gene3D" id="3.30.420.10">
    <property type="entry name" value="Ribonuclease H-like superfamily/Ribonuclease H"/>
    <property type="match status" value="1"/>
</dbReference>
<dbReference type="EMBL" id="MT144361">
    <property type="protein sequence ID" value="QJA52707.1"/>
    <property type="molecule type" value="Genomic_DNA"/>
</dbReference>
<dbReference type="SUPFAM" id="SSF53098">
    <property type="entry name" value="Ribonuclease H-like"/>
    <property type="match status" value="1"/>
</dbReference>
<reference evidence="2" key="1">
    <citation type="submission" date="2020-03" db="EMBL/GenBank/DDBJ databases">
        <title>The deep terrestrial virosphere.</title>
        <authorList>
            <person name="Holmfeldt K."/>
            <person name="Nilsson E."/>
            <person name="Simone D."/>
            <person name="Lopez-Fernandez M."/>
            <person name="Wu X."/>
            <person name="de Brujin I."/>
            <person name="Lundin D."/>
            <person name="Andersson A."/>
            <person name="Bertilsson S."/>
            <person name="Dopson M."/>
        </authorList>
    </citation>
    <scope>NUCLEOTIDE SEQUENCE</scope>
    <source>
        <strain evidence="3">MM415A02216</strain>
        <strain evidence="2">TM448A02919</strain>
        <strain evidence="4">TM448B03893</strain>
    </source>
</reference>
<evidence type="ECO:0000259" key="1">
    <source>
        <dbReference type="Pfam" id="PF13482"/>
    </source>
</evidence>
<protein>
    <submittedName>
        <fullName evidence="2">Putative RNase_H superfamily protein</fullName>
    </submittedName>
</protein>
<proteinExistence type="predicted"/>
<accession>A0A6H1ZZG0</accession>
<sequence length="219" mass="25365">MLNLKAIGKTELNDRLDFRCIHHHNGVSHHCCYDQAKGLVEKIGYFDIESSNLTSDFGIILCYAIKHKDGVISNSITPQELREGIFDKRLLTDVCKDLRKFDRIITWYGYKFDIPYVRSRAMLHKLDFPLYKEVYHTDAYQKAKILIRTLHSKRLGVVANFFGIEAKEHPLNPSIWLSCLSGNQDAIDFVQTHCNEDVSSLEKVWKRLAPYQKMAKSTI</sequence>
<dbReference type="EMBL" id="MT142056">
    <property type="protein sequence ID" value="QJA73826.1"/>
    <property type="molecule type" value="Genomic_DNA"/>
</dbReference>
<gene>
    <name evidence="3" type="ORF">MM415A02216_0004</name>
    <name evidence="2" type="ORF">TM448A02919_0010</name>
    <name evidence="4" type="ORF">TM448B03893_0004</name>
</gene>
<feature type="domain" description="YprB ribonuclease H-like" evidence="1">
    <location>
        <begin position="45"/>
        <end position="208"/>
    </location>
</feature>
<dbReference type="InterPro" id="IPR038720">
    <property type="entry name" value="YprB_RNase_H-like_dom"/>
</dbReference>
<dbReference type="GO" id="GO:0003676">
    <property type="term" value="F:nucleic acid binding"/>
    <property type="evidence" value="ECO:0007669"/>
    <property type="project" value="InterPro"/>
</dbReference>
<dbReference type="Pfam" id="PF13482">
    <property type="entry name" value="RNase_H_2"/>
    <property type="match status" value="1"/>
</dbReference>
<dbReference type="AlphaFoldDB" id="A0A6H1ZZG0"/>
<dbReference type="EMBL" id="MT145045">
    <property type="protein sequence ID" value="QJI02946.1"/>
    <property type="molecule type" value="Genomic_DNA"/>
</dbReference>
<dbReference type="InterPro" id="IPR036397">
    <property type="entry name" value="RNaseH_sf"/>
</dbReference>
<evidence type="ECO:0000313" key="3">
    <source>
        <dbReference type="EMBL" id="QJA73826.1"/>
    </source>
</evidence>
<evidence type="ECO:0000313" key="2">
    <source>
        <dbReference type="EMBL" id="QJA52707.1"/>
    </source>
</evidence>
<organism evidence="2">
    <name type="scientific">viral metagenome</name>
    <dbReference type="NCBI Taxonomy" id="1070528"/>
    <lineage>
        <taxon>unclassified sequences</taxon>
        <taxon>metagenomes</taxon>
        <taxon>organismal metagenomes</taxon>
    </lineage>
</organism>
<dbReference type="InterPro" id="IPR012337">
    <property type="entry name" value="RNaseH-like_sf"/>
</dbReference>
<evidence type="ECO:0000313" key="4">
    <source>
        <dbReference type="EMBL" id="QJI02946.1"/>
    </source>
</evidence>
<name>A0A6H1ZZG0_9ZZZZ</name>